<accession>A0A645BEF2</accession>
<organism evidence="1">
    <name type="scientific">bioreactor metagenome</name>
    <dbReference type="NCBI Taxonomy" id="1076179"/>
    <lineage>
        <taxon>unclassified sequences</taxon>
        <taxon>metagenomes</taxon>
        <taxon>ecological metagenomes</taxon>
    </lineage>
</organism>
<dbReference type="InterPro" id="IPR014127">
    <property type="entry name" value="CHP02757"/>
</dbReference>
<sequence>MNRVKVIATIQKLATEFNNASYFNNDPIKFPKHFTELMQKGEATLKDIEISGILSAHLAWGRRNMIVRDCTRMFDEMNWKPYDYIKSGIYKSDDKSLHRTIKWSEFAIICNNLREFYETQLSLEELTPSQMRIKIFGRDENPSAANKKIHMFRRWMVRNDGIVDLGLWTNTLPSELIIPLDVHVHRTALELGITKRKSADYKTALEITEFLKEAFPNDPCKGDFALFAVAALKNEKKS</sequence>
<dbReference type="EMBL" id="VSSQ01019446">
    <property type="protein sequence ID" value="MPM63496.1"/>
    <property type="molecule type" value="Genomic_DNA"/>
</dbReference>
<comment type="caution">
    <text evidence="1">The sequence shown here is derived from an EMBL/GenBank/DDBJ whole genome shotgun (WGS) entry which is preliminary data.</text>
</comment>
<proteinExistence type="predicted"/>
<protein>
    <recommendedName>
        <fullName evidence="2">TIGR02757 family protein</fullName>
    </recommendedName>
</protein>
<dbReference type="Pfam" id="PF09674">
    <property type="entry name" value="DUF2400"/>
    <property type="match status" value="2"/>
</dbReference>
<evidence type="ECO:0000313" key="1">
    <source>
        <dbReference type="EMBL" id="MPM63496.1"/>
    </source>
</evidence>
<dbReference type="AlphaFoldDB" id="A0A645BEF2"/>
<reference evidence="1" key="1">
    <citation type="submission" date="2019-08" db="EMBL/GenBank/DDBJ databases">
        <authorList>
            <person name="Kucharzyk K."/>
            <person name="Murdoch R.W."/>
            <person name="Higgins S."/>
            <person name="Loffler F."/>
        </authorList>
    </citation>
    <scope>NUCLEOTIDE SEQUENCE</scope>
</reference>
<evidence type="ECO:0008006" key="2">
    <source>
        <dbReference type="Google" id="ProtNLM"/>
    </source>
</evidence>
<gene>
    <name evidence="1" type="ORF">SDC9_110376</name>
</gene>
<name>A0A645BEF2_9ZZZZ</name>